<comment type="caution">
    <text evidence="2">The sequence shown here is derived from an EMBL/GenBank/DDBJ whole genome shotgun (WGS) entry which is preliminary data.</text>
</comment>
<dbReference type="PANTHER" id="PTHR40260:SF2">
    <property type="entry name" value="BLR8190 PROTEIN"/>
    <property type="match status" value="1"/>
</dbReference>
<dbReference type="GO" id="GO:0016491">
    <property type="term" value="F:oxidoreductase activity"/>
    <property type="evidence" value="ECO:0007669"/>
    <property type="project" value="InterPro"/>
</dbReference>
<dbReference type="AlphaFoldDB" id="A0A916NCI5"/>
<evidence type="ECO:0000259" key="1">
    <source>
        <dbReference type="Pfam" id="PF07110"/>
    </source>
</evidence>
<dbReference type="Pfam" id="PF07110">
    <property type="entry name" value="EthD"/>
    <property type="match status" value="1"/>
</dbReference>
<dbReference type="Gene3D" id="3.30.70.100">
    <property type="match status" value="1"/>
</dbReference>
<dbReference type="NCBIfam" id="TIGR02118">
    <property type="entry name" value="EthD family reductase"/>
    <property type="match status" value="1"/>
</dbReference>
<dbReference type="PANTHER" id="PTHR40260">
    <property type="entry name" value="BLR8190 PROTEIN"/>
    <property type="match status" value="1"/>
</dbReference>
<dbReference type="Proteomes" id="UP000680038">
    <property type="component" value="Unassembled WGS sequence"/>
</dbReference>
<feature type="domain" description="EthD" evidence="1">
    <location>
        <begin position="18"/>
        <end position="91"/>
    </location>
</feature>
<keyword evidence="3" id="KW-1185">Reference proteome</keyword>
<dbReference type="InterPro" id="IPR011008">
    <property type="entry name" value="Dimeric_a/b-barrel"/>
</dbReference>
<accession>A0A916NCI5</accession>
<dbReference type="EMBL" id="CAJRAF010000002">
    <property type="protein sequence ID" value="CAG5002218.1"/>
    <property type="molecule type" value="Genomic_DNA"/>
</dbReference>
<gene>
    <name evidence="2" type="ORF">DYBT9275_02841</name>
</gene>
<reference evidence="2" key="1">
    <citation type="submission" date="2021-04" db="EMBL/GenBank/DDBJ databases">
        <authorList>
            <person name="Rodrigo-Torres L."/>
            <person name="Arahal R. D."/>
            <person name="Lucena T."/>
        </authorList>
    </citation>
    <scope>NUCLEOTIDE SEQUENCE</scope>
    <source>
        <strain evidence="2">CECT 9275</strain>
    </source>
</reference>
<evidence type="ECO:0000313" key="2">
    <source>
        <dbReference type="EMBL" id="CAG5002218.1"/>
    </source>
</evidence>
<protein>
    <recommendedName>
        <fullName evidence="1">EthD domain-containing protein</fullName>
    </recommendedName>
</protein>
<dbReference type="RefSeq" id="WP_215239408.1">
    <property type="nucleotide sequence ID" value="NZ_CAJRAF010000002.1"/>
</dbReference>
<organism evidence="2 3">
    <name type="scientific">Dyadobacter helix</name>
    <dbReference type="NCBI Taxonomy" id="2822344"/>
    <lineage>
        <taxon>Bacteria</taxon>
        <taxon>Pseudomonadati</taxon>
        <taxon>Bacteroidota</taxon>
        <taxon>Cytophagia</taxon>
        <taxon>Cytophagales</taxon>
        <taxon>Spirosomataceae</taxon>
        <taxon>Dyadobacter</taxon>
    </lineage>
</organism>
<evidence type="ECO:0000313" key="3">
    <source>
        <dbReference type="Proteomes" id="UP000680038"/>
    </source>
</evidence>
<sequence length="103" mass="11159">MVKLTVLYPNSAEDNFDMDYYINTHTPLVKALLGPEGLIKVEVEEGVAGGSPGTSASYTVICGIFFPDPEKLESALEQHGMELLSDIPNFTSVVPVMQISKVL</sequence>
<proteinExistence type="predicted"/>
<dbReference type="InterPro" id="IPR009799">
    <property type="entry name" value="EthD_dom"/>
</dbReference>
<dbReference type="SUPFAM" id="SSF54909">
    <property type="entry name" value="Dimeric alpha+beta barrel"/>
    <property type="match status" value="1"/>
</dbReference>
<name>A0A916NCI5_9BACT</name>